<evidence type="ECO:0000313" key="1">
    <source>
        <dbReference type="EMBL" id="KAJ8877764.1"/>
    </source>
</evidence>
<organism evidence="1 2">
    <name type="scientific">Dryococelus australis</name>
    <dbReference type="NCBI Taxonomy" id="614101"/>
    <lineage>
        <taxon>Eukaryota</taxon>
        <taxon>Metazoa</taxon>
        <taxon>Ecdysozoa</taxon>
        <taxon>Arthropoda</taxon>
        <taxon>Hexapoda</taxon>
        <taxon>Insecta</taxon>
        <taxon>Pterygota</taxon>
        <taxon>Neoptera</taxon>
        <taxon>Polyneoptera</taxon>
        <taxon>Phasmatodea</taxon>
        <taxon>Verophasmatodea</taxon>
        <taxon>Anareolatae</taxon>
        <taxon>Phasmatidae</taxon>
        <taxon>Eurycanthinae</taxon>
        <taxon>Dryococelus</taxon>
    </lineage>
</organism>
<comment type="caution">
    <text evidence="1">The sequence shown here is derived from an EMBL/GenBank/DDBJ whole genome shotgun (WGS) entry which is preliminary data.</text>
</comment>
<gene>
    <name evidence="1" type="ORF">PR048_022219</name>
</gene>
<name>A0ABQ9H0G2_9NEOP</name>
<evidence type="ECO:0000313" key="2">
    <source>
        <dbReference type="Proteomes" id="UP001159363"/>
    </source>
</evidence>
<keyword evidence="2" id="KW-1185">Reference proteome</keyword>
<proteinExistence type="predicted"/>
<accession>A0ABQ9H0G2</accession>
<protein>
    <submittedName>
        <fullName evidence="1">Uncharacterized protein</fullName>
    </submittedName>
</protein>
<reference evidence="1 2" key="1">
    <citation type="submission" date="2023-02" db="EMBL/GenBank/DDBJ databases">
        <title>LHISI_Scaffold_Assembly.</title>
        <authorList>
            <person name="Stuart O.P."/>
            <person name="Cleave R."/>
            <person name="Magrath M.J.L."/>
            <person name="Mikheyev A.S."/>
        </authorList>
    </citation>
    <scope>NUCLEOTIDE SEQUENCE [LARGE SCALE GENOMIC DNA]</scope>
    <source>
        <strain evidence="1">Daus_M_001</strain>
        <tissue evidence="1">Leg muscle</tissue>
    </source>
</reference>
<sequence length="142" mass="16511">MRIHGISRGRLRYIQSSLISSGMSPLERRGKHVSKPNKTPTQVVSSVEDHITYFKPRQSHYSLRHIPHATYLPETLSAKQMHAILLDTYRIAIPYKVYWTIFTSKFNIRFGVSCLDTFIMCDELLQKLNACSNEDEKRQLNI</sequence>
<dbReference type="Proteomes" id="UP001159363">
    <property type="component" value="Chromosome 7"/>
</dbReference>
<dbReference type="EMBL" id="JARBHB010000008">
    <property type="protein sequence ID" value="KAJ8877764.1"/>
    <property type="molecule type" value="Genomic_DNA"/>
</dbReference>